<accession>A0ABU4JGL3</accession>
<dbReference type="RefSeq" id="WP_063968370.1">
    <property type="nucleotide sequence ID" value="NZ_JAMXLT020000011.1"/>
</dbReference>
<reference evidence="1 2" key="1">
    <citation type="submission" date="2023-11" db="EMBL/GenBank/DDBJ databases">
        <title>First isolation, identification, and characterization of non-pathogenic Epilithonimonas ginsengisoli isolated from diseased farmed rainbow trout (Oncorhynchus mykiss) in Chile.</title>
        <authorList>
            <person name="Miranda C.D."/>
            <person name="Irgang R."/>
            <person name="Concha C."/>
            <person name="Rojas R."/>
            <person name="Avendano R."/>
        </authorList>
    </citation>
    <scope>NUCLEOTIDE SEQUENCE [LARGE SCALE GENOMIC DNA]</scope>
    <source>
        <strain evidence="1 2">FP99</strain>
    </source>
</reference>
<comment type="caution">
    <text evidence="1">The sequence shown here is derived from an EMBL/GenBank/DDBJ whole genome shotgun (WGS) entry which is preliminary data.</text>
</comment>
<gene>
    <name evidence="1" type="ORF">NG800_007800</name>
</gene>
<proteinExistence type="predicted"/>
<sequence length="69" mass="8085">MGIPSYGALDYGNAIYTDFGCQEYQLLLPTYKVMRLPEYPIDNIRIEPDIYLDQSVEDRLQFAIDYLEN</sequence>
<evidence type="ECO:0000313" key="2">
    <source>
        <dbReference type="Proteomes" id="UP001204439"/>
    </source>
</evidence>
<name>A0ABU4JGL3_9FLAO</name>
<keyword evidence="2" id="KW-1185">Reference proteome</keyword>
<protein>
    <submittedName>
        <fullName evidence="1">Uncharacterized protein</fullName>
    </submittedName>
</protein>
<dbReference type="EMBL" id="JAMXLT020000011">
    <property type="protein sequence ID" value="MDW8548811.1"/>
    <property type="molecule type" value="Genomic_DNA"/>
</dbReference>
<dbReference type="Proteomes" id="UP001204439">
    <property type="component" value="Unassembled WGS sequence"/>
</dbReference>
<organism evidence="1 2">
    <name type="scientific">Epilithonimonas ginsengisoli</name>
    <dbReference type="NCBI Taxonomy" id="1245592"/>
    <lineage>
        <taxon>Bacteria</taxon>
        <taxon>Pseudomonadati</taxon>
        <taxon>Bacteroidota</taxon>
        <taxon>Flavobacteriia</taxon>
        <taxon>Flavobacteriales</taxon>
        <taxon>Weeksellaceae</taxon>
        <taxon>Chryseobacterium group</taxon>
        <taxon>Epilithonimonas</taxon>
    </lineage>
</organism>
<evidence type="ECO:0000313" key="1">
    <source>
        <dbReference type="EMBL" id="MDW8548811.1"/>
    </source>
</evidence>